<dbReference type="NCBIfam" id="TIGR03696">
    <property type="entry name" value="Rhs_assc_core"/>
    <property type="match status" value="1"/>
</dbReference>
<sequence>MGTKDQAGSGTLYDAVTYSYISWNGVERPGRVEQARYRSRLERYLYPFGEFQRSQLGSVQMVRHTYGSDGRVSTAVGGGYGMSISWEPMVGSCQPGSNCCGRVPQVRQVTDAYAGRGDGNEGSASLSTFYETLSNHGQELQPRLYQTTDTCSSSWACSPGSVRSEWTCSSPGNPGREVARKDKRDNWEVYFYSSPGATPQLERTQVLRGASDMTGTGALEQESFSYTYSNGQQLVQSREEASVLGGAADRQRTFYVYESGSNRTKAVFESGMTRERASDGTWTTVRRIVGTFYFTSSGTSADPMGRPLEVHGPCLVSSEAATDCTTIDYPVTKYEYYTNAEAMVLLRNRLKAVYVYPSRTSSVALDTRYTAYDEWGNAKEIVDANGVKTTNTYEEDRLLTSVHGWSPVTTRYYYADKRNLSAVLYPEGNYEVFCYRVGTLTDACSGGTLTEKLQWKARASLPDGSKWTEKVVYAYWPDGTLKEERYLSWTGTSAQTRRVMKYAADAHRRPTWQKQGEGTGSFHSARSFDGADNLTGVGHPFNEPPAWCGGVKAGMGPQEDGTPLSQLCSSMAYDRANRLVQVDEFPADGVAQRTLFKYDAQGNVSGVKTGCLETDTFDTCGQPAATYTYDDFGQVVEVSLPHADGPVRYAYDARGNRVLKETEAMRQANEYVSYTYDMLSRQETAVRVSPTQQETLYRFGYDSQGSYPASCTALAYTKGRLRYREDSFGKTWYNYDQKGRVLGEIRVRAGQTTCGTVANANPHTLYTYTNNGNLASVTYPNGRKVTFVYGTGAGKDRVASVKASLHDGTAWTDKTLLSNVTWEPYGGLRGYTLTHPTTSTTSTSSTVEYGLGDDGSVAPVGCSATFPSATGSDLTGRLRSLRVSSGTVAMGAGTGDLYRRTYTWKADQVVRTDTCLLTETTPRTETYGYDRTLRLTGASRPTGNFAATGGAFDSRSYGYDGRGNRTTMSRDGSAYSLNYAASSRGDRLMGWGSSSTGSLLGYSLGYDADGRVSSKEGARTLDGTPTYVVDFAYGQSVGVATDTVFRAVEVNGVFYNYYYDSLGRRRLKSYPGGTSDEFFHDLKNQLLVDRGSNSAVTPVAYYTQDDYVWLGGRPVAMVRGKLSTTWSRLSDWSTDCVRNGEDAACGVYFPVTDHIGKPVLMLDGSGKVAGAADYDPFGQVNRVALHGETAHPLDINNQAPVLAEMAQPMDASMKVRMRVLFHLVDLNGEGSVSLFDGATSTQITTGIGGPGNGNVWSSWGQPSTGYAQVKFVPGGSYSGTSSGVVLESYEYQRYQTGAQPFWTPLRFPGQYHDAETDLFENWNRYYDPSIGRYLQPEPLHQEPNWVRRVARMGFSPPVYSYAGNNPLARIDSDGRDAFIIRQLWAGIVEHWGVAVEVYCHSENTCDPERRVMRYDYSCKKVNTSQTWQCVFGFPDGKFDNKSPSLKALKDSLLGGRNYVEVVPLDCEDSAAAVERVCGYLADVPQYSILFSNCQQFVWDVVYGWPGPAAAYSPGYSVWP</sequence>
<dbReference type="InterPro" id="IPR022385">
    <property type="entry name" value="Rhs_assc_core"/>
</dbReference>
<dbReference type="PANTHER" id="PTHR32305">
    <property type="match status" value="1"/>
</dbReference>
<evidence type="ECO:0000313" key="1">
    <source>
        <dbReference type="EMBL" id="MCY1078986.1"/>
    </source>
</evidence>
<comment type="caution">
    <text evidence="1">The sequence shown here is derived from an EMBL/GenBank/DDBJ whole genome shotgun (WGS) entry which is preliminary data.</text>
</comment>
<organism evidence="1 2">
    <name type="scientific">Archangium lansingense</name>
    <dbReference type="NCBI Taxonomy" id="2995310"/>
    <lineage>
        <taxon>Bacteria</taxon>
        <taxon>Pseudomonadati</taxon>
        <taxon>Myxococcota</taxon>
        <taxon>Myxococcia</taxon>
        <taxon>Myxococcales</taxon>
        <taxon>Cystobacterineae</taxon>
        <taxon>Archangiaceae</taxon>
        <taxon>Archangium</taxon>
    </lineage>
</organism>
<evidence type="ECO:0008006" key="3">
    <source>
        <dbReference type="Google" id="ProtNLM"/>
    </source>
</evidence>
<protein>
    <recommendedName>
        <fullName evidence="3">RHS repeat-associated core domain-containing protein</fullName>
    </recommendedName>
</protein>
<dbReference type="Proteomes" id="UP001207654">
    <property type="component" value="Unassembled WGS sequence"/>
</dbReference>
<dbReference type="PANTHER" id="PTHR32305:SF15">
    <property type="entry name" value="PROTEIN RHSA-RELATED"/>
    <property type="match status" value="1"/>
</dbReference>
<accession>A0ABT4ABM5</accession>
<dbReference type="EMBL" id="JAPNKA010000001">
    <property type="protein sequence ID" value="MCY1078986.1"/>
    <property type="molecule type" value="Genomic_DNA"/>
</dbReference>
<dbReference type="InterPro" id="IPR050708">
    <property type="entry name" value="T6SS_VgrG/RHS"/>
</dbReference>
<gene>
    <name evidence="1" type="ORF">OV287_31445</name>
</gene>
<proteinExistence type="predicted"/>
<name>A0ABT4ABM5_9BACT</name>
<evidence type="ECO:0000313" key="2">
    <source>
        <dbReference type="Proteomes" id="UP001207654"/>
    </source>
</evidence>
<dbReference type="Gene3D" id="2.180.10.10">
    <property type="entry name" value="RHS repeat-associated core"/>
    <property type="match status" value="2"/>
</dbReference>
<dbReference type="RefSeq" id="WP_267537743.1">
    <property type="nucleotide sequence ID" value="NZ_JAPNKA010000001.1"/>
</dbReference>
<keyword evidence="2" id="KW-1185">Reference proteome</keyword>
<reference evidence="1 2" key="1">
    <citation type="submission" date="2022-11" db="EMBL/GenBank/DDBJ databases">
        <title>Minimal conservation of predation-associated metabolite biosynthetic gene clusters underscores biosynthetic potential of Myxococcota including descriptions for ten novel species: Archangium lansinium sp. nov., Myxococcus landrumus sp. nov., Nannocystis bai.</title>
        <authorList>
            <person name="Ahearne A."/>
            <person name="Stevens C."/>
            <person name="Phillips K."/>
        </authorList>
    </citation>
    <scope>NUCLEOTIDE SEQUENCE [LARGE SCALE GENOMIC DNA]</scope>
    <source>
        <strain evidence="1 2">MIWBW</strain>
    </source>
</reference>